<dbReference type="GO" id="GO:0008422">
    <property type="term" value="F:beta-glucosidase activity"/>
    <property type="evidence" value="ECO:0007669"/>
    <property type="project" value="TreeGrafter"/>
</dbReference>
<accession>R0GD05</accession>
<keyword evidence="2" id="KW-0378">Hydrolase</keyword>
<dbReference type="PROSITE" id="PS00653">
    <property type="entry name" value="GLYCOSYL_HYDROL_F1_2"/>
    <property type="match status" value="1"/>
</dbReference>
<dbReference type="InterPro" id="IPR001360">
    <property type="entry name" value="Glyco_hydro_1"/>
</dbReference>
<evidence type="ECO:0008006" key="7">
    <source>
        <dbReference type="Google" id="ProtNLM"/>
    </source>
</evidence>
<dbReference type="PANTHER" id="PTHR10353:SF176">
    <property type="entry name" value="BETA-GLUCOSIDASE 29"/>
    <property type="match status" value="1"/>
</dbReference>
<protein>
    <recommendedName>
        <fullName evidence="7">Thioglucosidase</fullName>
    </recommendedName>
</protein>
<dbReference type="SUPFAM" id="SSF51445">
    <property type="entry name" value="(Trans)glycosidases"/>
    <property type="match status" value="1"/>
</dbReference>
<keyword evidence="6" id="KW-1185">Reference proteome</keyword>
<comment type="similarity">
    <text evidence="1 3">Belongs to the glycosyl hydrolase 1 family.</text>
</comment>
<dbReference type="STRING" id="81985.R0GD05"/>
<dbReference type="Proteomes" id="UP000029121">
    <property type="component" value="Unassembled WGS sequence"/>
</dbReference>
<feature type="chain" id="PRO_5004341146" description="Thioglucosidase" evidence="4">
    <location>
        <begin position="22"/>
        <end position="115"/>
    </location>
</feature>
<feature type="non-terminal residue" evidence="5">
    <location>
        <position position="115"/>
    </location>
</feature>
<dbReference type="AlphaFoldDB" id="R0GD05"/>
<keyword evidence="4" id="KW-0732">Signal</keyword>
<gene>
    <name evidence="5" type="ORF">CARUB_v100213131mg</name>
</gene>
<feature type="signal peptide" evidence="4">
    <location>
        <begin position="1"/>
        <end position="21"/>
    </location>
</feature>
<dbReference type="InterPro" id="IPR033132">
    <property type="entry name" value="GH_1_N_CS"/>
</dbReference>
<proteinExistence type="inferred from homology"/>
<evidence type="ECO:0000256" key="3">
    <source>
        <dbReference type="RuleBase" id="RU003690"/>
    </source>
</evidence>
<dbReference type="InterPro" id="IPR017853">
    <property type="entry name" value="GH"/>
</dbReference>
<dbReference type="GO" id="GO:0009651">
    <property type="term" value="P:response to salt stress"/>
    <property type="evidence" value="ECO:0007669"/>
    <property type="project" value="TreeGrafter"/>
</dbReference>
<dbReference type="EMBL" id="KB870806">
    <property type="protein sequence ID" value="EOA33476.1"/>
    <property type="molecule type" value="Genomic_DNA"/>
</dbReference>
<sequence>MKMQLFILLLVTSWLTQEITSLPPEARVLDRSSFPDDFIFGTAISAFQSEGATSEGGKSQTIWDYFSHTFPERTKMQNADVAADFYHHYKDDIKLMKELNMDAFRFSISWARLIP</sequence>
<dbReference type="GO" id="GO:0005975">
    <property type="term" value="P:carbohydrate metabolic process"/>
    <property type="evidence" value="ECO:0007669"/>
    <property type="project" value="InterPro"/>
</dbReference>
<evidence type="ECO:0000313" key="6">
    <source>
        <dbReference type="Proteomes" id="UP000029121"/>
    </source>
</evidence>
<evidence type="ECO:0000256" key="1">
    <source>
        <dbReference type="ARBA" id="ARBA00010838"/>
    </source>
</evidence>
<organism evidence="5 6">
    <name type="scientific">Capsella rubella</name>
    <dbReference type="NCBI Taxonomy" id="81985"/>
    <lineage>
        <taxon>Eukaryota</taxon>
        <taxon>Viridiplantae</taxon>
        <taxon>Streptophyta</taxon>
        <taxon>Embryophyta</taxon>
        <taxon>Tracheophyta</taxon>
        <taxon>Spermatophyta</taxon>
        <taxon>Magnoliopsida</taxon>
        <taxon>eudicotyledons</taxon>
        <taxon>Gunneridae</taxon>
        <taxon>Pentapetalae</taxon>
        <taxon>rosids</taxon>
        <taxon>malvids</taxon>
        <taxon>Brassicales</taxon>
        <taxon>Brassicaceae</taxon>
        <taxon>Camelineae</taxon>
        <taxon>Capsella</taxon>
    </lineage>
</organism>
<dbReference type="PANTHER" id="PTHR10353">
    <property type="entry name" value="GLYCOSYL HYDROLASE"/>
    <property type="match status" value="1"/>
</dbReference>
<name>R0GD05_9BRAS</name>
<evidence type="ECO:0000313" key="5">
    <source>
        <dbReference type="EMBL" id="EOA33476.1"/>
    </source>
</evidence>
<evidence type="ECO:0000256" key="2">
    <source>
        <dbReference type="ARBA" id="ARBA00022801"/>
    </source>
</evidence>
<evidence type="ECO:0000256" key="4">
    <source>
        <dbReference type="SAM" id="SignalP"/>
    </source>
</evidence>
<reference evidence="6" key="1">
    <citation type="journal article" date="2013" name="Nat. Genet.">
        <title>The Capsella rubella genome and the genomic consequences of rapid mating system evolution.</title>
        <authorList>
            <person name="Slotte T."/>
            <person name="Hazzouri K.M."/>
            <person name="Agren J.A."/>
            <person name="Koenig D."/>
            <person name="Maumus F."/>
            <person name="Guo Y.L."/>
            <person name="Steige K."/>
            <person name="Platts A.E."/>
            <person name="Escobar J.S."/>
            <person name="Newman L.K."/>
            <person name="Wang W."/>
            <person name="Mandakova T."/>
            <person name="Vello E."/>
            <person name="Smith L.M."/>
            <person name="Henz S.R."/>
            <person name="Steffen J."/>
            <person name="Takuno S."/>
            <person name="Brandvain Y."/>
            <person name="Coop G."/>
            <person name="Andolfatto P."/>
            <person name="Hu T.T."/>
            <person name="Blanchette M."/>
            <person name="Clark R.M."/>
            <person name="Quesneville H."/>
            <person name="Nordborg M."/>
            <person name="Gaut B.S."/>
            <person name="Lysak M.A."/>
            <person name="Jenkins J."/>
            <person name="Grimwood J."/>
            <person name="Chapman J."/>
            <person name="Prochnik S."/>
            <person name="Shu S."/>
            <person name="Rokhsar D."/>
            <person name="Schmutz J."/>
            <person name="Weigel D."/>
            <person name="Wright S.I."/>
        </authorList>
    </citation>
    <scope>NUCLEOTIDE SEQUENCE [LARGE SCALE GENOMIC DNA]</scope>
    <source>
        <strain evidence="6">cv. Monte Gargano</strain>
    </source>
</reference>
<dbReference type="eggNOG" id="KOG0626">
    <property type="taxonomic scope" value="Eukaryota"/>
</dbReference>
<dbReference type="Gene3D" id="3.20.20.80">
    <property type="entry name" value="Glycosidases"/>
    <property type="match status" value="1"/>
</dbReference>
<dbReference type="Pfam" id="PF00232">
    <property type="entry name" value="Glyco_hydro_1"/>
    <property type="match status" value="1"/>
</dbReference>
<dbReference type="GO" id="GO:0019762">
    <property type="term" value="P:glucosinolate catabolic process"/>
    <property type="evidence" value="ECO:0007669"/>
    <property type="project" value="TreeGrafter"/>
</dbReference>